<feature type="transmembrane region" description="Helical" evidence="8">
    <location>
        <begin position="374"/>
        <end position="395"/>
    </location>
</feature>
<evidence type="ECO:0000256" key="2">
    <source>
        <dbReference type="ARBA" id="ARBA00022448"/>
    </source>
</evidence>
<feature type="transmembrane region" description="Helical" evidence="8">
    <location>
        <begin position="172"/>
        <end position="191"/>
    </location>
</feature>
<dbReference type="CDD" id="cd06173">
    <property type="entry name" value="MFS_MefA_like"/>
    <property type="match status" value="1"/>
</dbReference>
<evidence type="ECO:0000256" key="4">
    <source>
        <dbReference type="ARBA" id="ARBA00022692"/>
    </source>
</evidence>
<feature type="domain" description="Major facilitator superfamily (MFS) profile" evidence="9">
    <location>
        <begin position="1"/>
        <end position="398"/>
    </location>
</feature>
<feature type="transmembrane region" description="Helical" evidence="8">
    <location>
        <begin position="12"/>
        <end position="28"/>
    </location>
</feature>
<feature type="compositionally biased region" description="Basic and acidic residues" evidence="7">
    <location>
        <begin position="438"/>
        <end position="449"/>
    </location>
</feature>
<evidence type="ECO:0000256" key="7">
    <source>
        <dbReference type="SAM" id="MobiDB-lite"/>
    </source>
</evidence>
<dbReference type="InterPro" id="IPR010290">
    <property type="entry name" value="TM_effector"/>
</dbReference>
<dbReference type="PROSITE" id="PS50850">
    <property type="entry name" value="MFS"/>
    <property type="match status" value="1"/>
</dbReference>
<dbReference type="Gene3D" id="1.20.1250.20">
    <property type="entry name" value="MFS general substrate transporter like domains"/>
    <property type="match status" value="1"/>
</dbReference>
<keyword evidence="6 8" id="KW-0472">Membrane</keyword>
<keyword evidence="11" id="KW-1185">Reference proteome</keyword>
<dbReference type="SUPFAM" id="SSF103473">
    <property type="entry name" value="MFS general substrate transporter"/>
    <property type="match status" value="1"/>
</dbReference>
<dbReference type="RefSeq" id="WP_254750596.1">
    <property type="nucleotide sequence ID" value="NZ_JANCLV010000007.1"/>
</dbReference>
<feature type="transmembrane region" description="Helical" evidence="8">
    <location>
        <begin position="309"/>
        <end position="332"/>
    </location>
</feature>
<evidence type="ECO:0000256" key="3">
    <source>
        <dbReference type="ARBA" id="ARBA00022475"/>
    </source>
</evidence>
<keyword evidence="4 8" id="KW-0812">Transmembrane</keyword>
<sequence length="449" mass="47909">MSTFKSLHILNYRIWFLGALVSNIGTWMQRTAQDWLVFDHLTDHDAGAMGITMALQLGPQLFLAPVAGLVADRYSRRQLLIITQSMMALLSAGLGILVVLGAGQLWHVYGFALLLGMVSALDAPVRQTFVSELVRDDYLPNAVALNSASFNVARMIGPAVAGVLTVAVGPGWVFLINTFTFLAMLLSLWKIPTASLRQLPRAAPGKGRIREGLRYVRFRPDIGVVLVAVFIVGTLGLNFVLFIAAMVGTEFGLDASAFGLMNSIMAIGSVAGALLSAGRGKPRLRMIFGAAAAFGVTSGLAALAPDYFWFGVALVPVGLFAITMMTSANGYVQTTTDPVMRGRVMALYMAIFMGGTPIGAPLVGWVANVAGPRWSLSVAAASGIIAAVIGMIWIIRAQRLRLTFNRRARGLRYFGVVSHLGVQNLGVQQPEDNANGAARDENPGDAVGR</sequence>
<evidence type="ECO:0000256" key="5">
    <source>
        <dbReference type="ARBA" id="ARBA00022989"/>
    </source>
</evidence>
<feature type="transmembrane region" description="Helical" evidence="8">
    <location>
        <begin position="79"/>
        <end position="100"/>
    </location>
</feature>
<keyword evidence="5 8" id="KW-1133">Transmembrane helix</keyword>
<feature type="transmembrane region" description="Helical" evidence="8">
    <location>
        <begin position="284"/>
        <end position="303"/>
    </location>
</feature>
<dbReference type="EMBL" id="JANCLV010000007">
    <property type="protein sequence ID" value="MCP9000517.1"/>
    <property type="molecule type" value="Genomic_DNA"/>
</dbReference>
<gene>
    <name evidence="10" type="ORF">NFC73_12360</name>
</gene>
<comment type="subcellular location">
    <subcellularLocation>
        <location evidence="1">Cell membrane</location>
        <topology evidence="1">Multi-pass membrane protein</topology>
    </subcellularLocation>
</comment>
<feature type="transmembrane region" description="Helical" evidence="8">
    <location>
        <begin position="344"/>
        <end position="368"/>
    </location>
</feature>
<evidence type="ECO:0000256" key="8">
    <source>
        <dbReference type="SAM" id="Phobius"/>
    </source>
</evidence>
<dbReference type="Proteomes" id="UP001524318">
    <property type="component" value="Unassembled WGS sequence"/>
</dbReference>
<organism evidence="10 11">
    <name type="scientific">Pseudarthrobacter humi</name>
    <dbReference type="NCBI Taxonomy" id="2952523"/>
    <lineage>
        <taxon>Bacteria</taxon>
        <taxon>Bacillati</taxon>
        <taxon>Actinomycetota</taxon>
        <taxon>Actinomycetes</taxon>
        <taxon>Micrococcales</taxon>
        <taxon>Micrococcaceae</taxon>
        <taxon>Pseudarthrobacter</taxon>
    </lineage>
</organism>
<accession>A0ABT1LPY3</accession>
<dbReference type="PANTHER" id="PTHR23513">
    <property type="entry name" value="INTEGRAL MEMBRANE EFFLUX PROTEIN-RELATED"/>
    <property type="match status" value="1"/>
</dbReference>
<keyword evidence="2" id="KW-0813">Transport</keyword>
<name>A0ABT1LPY3_9MICC</name>
<evidence type="ECO:0000313" key="10">
    <source>
        <dbReference type="EMBL" id="MCP9000517.1"/>
    </source>
</evidence>
<evidence type="ECO:0000256" key="6">
    <source>
        <dbReference type="ARBA" id="ARBA00023136"/>
    </source>
</evidence>
<evidence type="ECO:0000259" key="9">
    <source>
        <dbReference type="PROSITE" id="PS50850"/>
    </source>
</evidence>
<feature type="region of interest" description="Disordered" evidence="7">
    <location>
        <begin position="428"/>
        <end position="449"/>
    </location>
</feature>
<dbReference type="InterPro" id="IPR020846">
    <property type="entry name" value="MFS_dom"/>
</dbReference>
<comment type="caution">
    <text evidence="10">The sequence shown here is derived from an EMBL/GenBank/DDBJ whole genome shotgun (WGS) entry which is preliminary data.</text>
</comment>
<evidence type="ECO:0000313" key="11">
    <source>
        <dbReference type="Proteomes" id="UP001524318"/>
    </source>
</evidence>
<proteinExistence type="predicted"/>
<protein>
    <submittedName>
        <fullName evidence="10">MFS transporter</fullName>
    </submittedName>
</protein>
<feature type="transmembrane region" description="Helical" evidence="8">
    <location>
        <begin position="257"/>
        <end position="277"/>
    </location>
</feature>
<dbReference type="InterPro" id="IPR036259">
    <property type="entry name" value="MFS_trans_sf"/>
</dbReference>
<keyword evidence="3" id="KW-1003">Cell membrane</keyword>
<reference evidence="10 11" key="1">
    <citation type="submission" date="2022-06" db="EMBL/GenBank/DDBJ databases">
        <title>Pseudarthrobacter sp. strain RMG13 Genome sequencing and assembly.</title>
        <authorList>
            <person name="Kim I."/>
        </authorList>
    </citation>
    <scope>NUCLEOTIDE SEQUENCE [LARGE SCALE GENOMIC DNA]</scope>
    <source>
        <strain evidence="10 11">RMG13</strain>
    </source>
</reference>
<dbReference type="PANTHER" id="PTHR23513:SF11">
    <property type="entry name" value="STAPHYLOFERRIN A TRANSPORTER"/>
    <property type="match status" value="1"/>
</dbReference>
<evidence type="ECO:0000256" key="1">
    <source>
        <dbReference type="ARBA" id="ARBA00004651"/>
    </source>
</evidence>
<feature type="transmembrane region" description="Helical" evidence="8">
    <location>
        <begin position="48"/>
        <end position="67"/>
    </location>
</feature>
<dbReference type="Pfam" id="PF05977">
    <property type="entry name" value="MFS_3"/>
    <property type="match status" value="1"/>
</dbReference>
<feature type="transmembrane region" description="Helical" evidence="8">
    <location>
        <begin position="222"/>
        <end position="245"/>
    </location>
</feature>